<dbReference type="CDD" id="cd02696">
    <property type="entry name" value="MurNAc-LAA"/>
    <property type="match status" value="1"/>
</dbReference>
<reference evidence="6 7" key="1">
    <citation type="submission" date="2020-01" db="EMBL/GenBank/DDBJ databases">
        <title>Complete genome sequence of a human oral phylogroup 1 Treponema sp. strain ATCC 700766, originally isolated from periodontitis dental plaque.</title>
        <authorList>
            <person name="Chan Y."/>
            <person name="Huo Y.-B."/>
            <person name="Yu X.-L."/>
            <person name="Zeng H."/>
            <person name="Leung W.-K."/>
            <person name="Watt R.M."/>
        </authorList>
    </citation>
    <scope>NUCLEOTIDE SEQUENCE [LARGE SCALE GENOMIC DNA]</scope>
    <source>
        <strain evidence="6 7">OMZ 804</strain>
    </source>
</reference>
<dbReference type="GO" id="GO:0008745">
    <property type="term" value="F:N-acetylmuramoyl-L-alanine amidase activity"/>
    <property type="evidence" value="ECO:0007669"/>
    <property type="project" value="UniProtKB-EC"/>
</dbReference>
<dbReference type="KEGG" id="trz:GWP43_05735"/>
<dbReference type="RefSeq" id="WP_162664756.1">
    <property type="nucleotide sequence ID" value="NZ_CP048020.1"/>
</dbReference>
<accession>A0A6P1Y4L5</accession>
<keyword evidence="3" id="KW-0378">Hydrolase</keyword>
<gene>
    <name evidence="6" type="ORF">GWP43_05735</name>
</gene>
<evidence type="ECO:0000313" key="6">
    <source>
        <dbReference type="EMBL" id="QHX44494.1"/>
    </source>
</evidence>
<proteinExistence type="predicted"/>
<dbReference type="EMBL" id="CP048020">
    <property type="protein sequence ID" value="QHX44494.1"/>
    <property type="molecule type" value="Genomic_DNA"/>
</dbReference>
<dbReference type="PANTHER" id="PTHR30404:SF0">
    <property type="entry name" value="N-ACETYLMURAMOYL-L-ALANINE AMIDASE AMIC"/>
    <property type="match status" value="1"/>
</dbReference>
<dbReference type="AlphaFoldDB" id="A0A6P1Y4L5"/>
<organism evidence="6 7">
    <name type="scientific">Treponema vincentii</name>
    <dbReference type="NCBI Taxonomy" id="69710"/>
    <lineage>
        <taxon>Bacteria</taxon>
        <taxon>Pseudomonadati</taxon>
        <taxon>Spirochaetota</taxon>
        <taxon>Spirochaetia</taxon>
        <taxon>Spirochaetales</taxon>
        <taxon>Treponemataceae</taxon>
        <taxon>Treponema</taxon>
    </lineage>
</organism>
<evidence type="ECO:0000256" key="3">
    <source>
        <dbReference type="ARBA" id="ARBA00022801"/>
    </source>
</evidence>
<dbReference type="GO" id="GO:0030288">
    <property type="term" value="C:outer membrane-bounded periplasmic space"/>
    <property type="evidence" value="ECO:0007669"/>
    <property type="project" value="TreeGrafter"/>
</dbReference>
<evidence type="ECO:0000256" key="1">
    <source>
        <dbReference type="ARBA" id="ARBA00001561"/>
    </source>
</evidence>
<dbReference type="InterPro" id="IPR002508">
    <property type="entry name" value="MurNAc-LAA_cat"/>
</dbReference>
<dbReference type="InterPro" id="IPR050695">
    <property type="entry name" value="N-acetylmuramoyl_amidase_3"/>
</dbReference>
<dbReference type="GO" id="GO:0009253">
    <property type="term" value="P:peptidoglycan catabolic process"/>
    <property type="evidence" value="ECO:0007669"/>
    <property type="project" value="InterPro"/>
</dbReference>
<sequence>MTAKRYNAKFFTTVIFLLLVSVAPAFSAEKNVSALETADRLGADLTWDPLSQEITFTVGNHTAQCRIGTPLVFFDYRETIIAQAPLMGTNAQPQLPAALFTQLETFFKQFDIGSFFRVGAILIDPGHGGKDPGTTGSYVENGKTIPVYEKNIALSVSLSLYDMLRKTYPDKKILLTRSDDTYPSLEERVEMANKVLLKKNEAILYISIHANASPFNKKPYGFEIWYLPTDYRRNLIDKNTASREIAHILNIMLEEEFSTESILIAKNISDGLEAQIGKESKNRGLKEKEWFVVRNAKMPSVLIELGFVTNPEEAKRLNTPSYLQKCAQGIYNGLTAFISRFEGQ</sequence>
<name>A0A6P1Y4L5_9SPIR</name>
<comment type="catalytic activity">
    <reaction evidence="1">
        <text>Hydrolyzes the link between N-acetylmuramoyl residues and L-amino acid residues in certain cell-wall glycopeptides.</text>
        <dbReference type="EC" id="3.5.1.28"/>
    </reaction>
</comment>
<dbReference type="Proteomes" id="UP000464374">
    <property type="component" value="Chromosome"/>
</dbReference>
<evidence type="ECO:0000256" key="4">
    <source>
        <dbReference type="SAM" id="SignalP"/>
    </source>
</evidence>
<feature type="signal peptide" evidence="4">
    <location>
        <begin position="1"/>
        <end position="27"/>
    </location>
</feature>
<feature type="chain" id="PRO_5026942370" description="N-acetylmuramoyl-L-alanine amidase" evidence="4">
    <location>
        <begin position="28"/>
        <end position="344"/>
    </location>
</feature>
<dbReference type="SMART" id="SM00646">
    <property type="entry name" value="Ami_3"/>
    <property type="match status" value="1"/>
</dbReference>
<keyword evidence="4" id="KW-0732">Signal</keyword>
<protein>
    <recommendedName>
        <fullName evidence="2">N-acetylmuramoyl-L-alanine amidase</fullName>
        <ecNumber evidence="2">3.5.1.28</ecNumber>
    </recommendedName>
</protein>
<dbReference type="PANTHER" id="PTHR30404">
    <property type="entry name" value="N-ACETYLMURAMOYL-L-ALANINE AMIDASE"/>
    <property type="match status" value="1"/>
</dbReference>
<dbReference type="SUPFAM" id="SSF55383">
    <property type="entry name" value="Copper amine oxidase, domain N"/>
    <property type="match status" value="1"/>
</dbReference>
<dbReference type="SUPFAM" id="SSF53187">
    <property type="entry name" value="Zn-dependent exopeptidases"/>
    <property type="match status" value="1"/>
</dbReference>
<evidence type="ECO:0000313" key="7">
    <source>
        <dbReference type="Proteomes" id="UP000464374"/>
    </source>
</evidence>
<dbReference type="Pfam" id="PF01520">
    <property type="entry name" value="Amidase_3"/>
    <property type="match status" value="1"/>
</dbReference>
<feature type="domain" description="MurNAc-LAA" evidence="5">
    <location>
        <begin position="195"/>
        <end position="335"/>
    </location>
</feature>
<evidence type="ECO:0000259" key="5">
    <source>
        <dbReference type="SMART" id="SM00646"/>
    </source>
</evidence>
<dbReference type="EC" id="3.5.1.28" evidence="2"/>
<dbReference type="InterPro" id="IPR036582">
    <property type="entry name" value="Mao_N_sf"/>
</dbReference>
<evidence type="ECO:0000256" key="2">
    <source>
        <dbReference type="ARBA" id="ARBA00011901"/>
    </source>
</evidence>
<dbReference type="Gene3D" id="3.40.630.40">
    <property type="entry name" value="Zn-dependent exopeptidases"/>
    <property type="match status" value="1"/>
</dbReference>